<dbReference type="Proteomes" id="UP001197093">
    <property type="component" value="Unassembled WGS sequence"/>
</dbReference>
<dbReference type="GO" id="GO:0006310">
    <property type="term" value="P:DNA recombination"/>
    <property type="evidence" value="ECO:0007669"/>
    <property type="project" value="InterPro"/>
</dbReference>
<dbReference type="GO" id="GO:0003910">
    <property type="term" value="F:DNA ligase (ATP) activity"/>
    <property type="evidence" value="ECO:0007669"/>
    <property type="project" value="InterPro"/>
</dbReference>
<accession>A0AAD4EX57</accession>
<sequence length="1054" mass="118146">MPFLFSYVCDLLQRLDDNRLARSGLRSNAAIIQEWFRAHQGLLHRDDHNSAPLLSALLPEKRTDRVYFIREKKLQIIIGLEEIDRLLHSIAAACRFSSPAVRSSASENRPADQELILGDLYRRSSARDAKWLTRLILKNYEPVILDQRVVCAAYNPLLPAVLKVQDDLAVAGRILDALRGDRTVTGRTELAEYLKPTLGVKIGRQTWFKGRSIKHCLSMAQGRISCEEKMDGEYCQIHIDLSKGYDCIQIFSKSGKDSTRDRMALHDSIRKSLQLGKPFCPLRSGCILEGELVVYSDKDSKILDFHKIRKHVSRSGSFLGTDKDSQPHHWEHLMIVYYDILMVDNESLLAVKHSERFQRLKSLITPVPGRSALVKREIIDCNRRSAVSDLRRVFAKCITARGEGLVLKADDPYFNFGTLQRPYSCCAIKLKKEYIGHFGDIGDFAVVGARYDAAKARTYNIPRVKWTHFYVGCLENKDEVQRFGKRPQFVVTNVVELNTTQLEAFMSSVNPESVRPEDNTKITLRIEPGIDNGKRSTPTPSPQLLRTGPRQPFPLPLSPTKSKTGPEMQVLNAPVDRQLTPPTSSAAQMPESTASSRTDSQDEAIVGRKRPIESSTQNDIPERSKVRRRSGEHVSPTAPLPDHNGVDPSTTQPVSVEPARMISLRRHTEADLPMPSGKCRHLPGFCKFTTYSIILSPCVADFPWVADDLLSSHGVTEFLRHPREWLDDQNATAPGSTRRKRKIALVDTRRREATVAFLQSIEAAQLKRRNSDREYVPVYDWRVLEKIREDEQKYSRNRWKPGTRFDVTSPGPVASLEECETPDVTPAITEMKLIVSGATGLVATEVLRQAILRPEITTVIALARKPVTLSGPGADKVKTVLVKNYDEYPDDVKREFTGADACIWTVAVTPTKRQSMDPAQVKRVCHDFTMAGLNAMYEAGPARPFRFLYMSGNNAVRDPAERPRILGDYCVMRGAVENDVLAFAREHEGVEACVAKPGLISSGVVTSVLGGFFRLTGIVPANSISCVSKAMLDQVIKGFEKEPLLAEDLERLGL</sequence>
<evidence type="ECO:0000256" key="4">
    <source>
        <dbReference type="SAM" id="MobiDB-lite"/>
    </source>
</evidence>
<dbReference type="InterPro" id="IPR012310">
    <property type="entry name" value="DNA_ligase_ATP-dep_cent"/>
</dbReference>
<keyword evidence="1" id="KW-0436">Ligase</keyword>
<comment type="caution">
    <text evidence="6">The sequence shown here is derived from an EMBL/GenBank/DDBJ whole genome shotgun (WGS) entry which is preliminary data.</text>
</comment>
<keyword evidence="7" id="KW-1185">Reference proteome</keyword>
<dbReference type="GO" id="GO:0005524">
    <property type="term" value="F:ATP binding"/>
    <property type="evidence" value="ECO:0007669"/>
    <property type="project" value="UniProtKB-KW"/>
</dbReference>
<organism evidence="6 7">
    <name type="scientific">Staphylotrichum longicolle</name>
    <dbReference type="NCBI Taxonomy" id="669026"/>
    <lineage>
        <taxon>Eukaryota</taxon>
        <taxon>Fungi</taxon>
        <taxon>Dikarya</taxon>
        <taxon>Ascomycota</taxon>
        <taxon>Pezizomycotina</taxon>
        <taxon>Sordariomycetes</taxon>
        <taxon>Sordariomycetidae</taxon>
        <taxon>Sordariales</taxon>
        <taxon>Chaetomiaceae</taxon>
        <taxon>Staphylotrichum</taxon>
    </lineage>
</organism>
<evidence type="ECO:0000256" key="1">
    <source>
        <dbReference type="ARBA" id="ARBA00022598"/>
    </source>
</evidence>
<dbReference type="GO" id="GO:0006297">
    <property type="term" value="P:nucleotide-excision repair, DNA gap filling"/>
    <property type="evidence" value="ECO:0007669"/>
    <property type="project" value="TreeGrafter"/>
</dbReference>
<dbReference type="EMBL" id="JAHCVI010000002">
    <property type="protein sequence ID" value="KAG7288924.1"/>
    <property type="molecule type" value="Genomic_DNA"/>
</dbReference>
<gene>
    <name evidence="6" type="ORF">NEMBOFW57_005284</name>
</gene>
<dbReference type="InterPro" id="IPR029710">
    <property type="entry name" value="LIG4"/>
</dbReference>
<dbReference type="Gene3D" id="3.30.470.30">
    <property type="entry name" value="DNA ligase/mRNA capping enzyme"/>
    <property type="match status" value="1"/>
</dbReference>
<evidence type="ECO:0000259" key="5">
    <source>
        <dbReference type="PROSITE" id="PS50160"/>
    </source>
</evidence>
<dbReference type="Gene3D" id="1.10.3260.10">
    <property type="entry name" value="DNA ligase, ATP-dependent, N-terminal domain"/>
    <property type="match status" value="2"/>
</dbReference>
<dbReference type="PANTHER" id="PTHR45997:SF2">
    <property type="entry name" value="ATP DEPENDENT DNA LIGASE DOMAIN PROTEIN (AFU_ORTHOLOGUE AFUA_5G02430)"/>
    <property type="match status" value="1"/>
</dbReference>
<proteinExistence type="predicted"/>
<evidence type="ECO:0000313" key="6">
    <source>
        <dbReference type="EMBL" id="KAG7288924.1"/>
    </source>
</evidence>
<dbReference type="GO" id="GO:0003677">
    <property type="term" value="F:DNA binding"/>
    <property type="evidence" value="ECO:0007669"/>
    <property type="project" value="InterPro"/>
</dbReference>
<dbReference type="Gene3D" id="3.40.50.720">
    <property type="entry name" value="NAD(P)-binding Rossmann-like Domain"/>
    <property type="match status" value="1"/>
</dbReference>
<dbReference type="SUPFAM" id="SSF51735">
    <property type="entry name" value="NAD(P)-binding Rossmann-fold domains"/>
    <property type="match status" value="1"/>
</dbReference>
<evidence type="ECO:0000256" key="2">
    <source>
        <dbReference type="ARBA" id="ARBA00022741"/>
    </source>
</evidence>
<dbReference type="PANTHER" id="PTHR45997">
    <property type="entry name" value="DNA LIGASE 4"/>
    <property type="match status" value="1"/>
</dbReference>
<evidence type="ECO:0000256" key="3">
    <source>
        <dbReference type="ARBA" id="ARBA00022840"/>
    </source>
</evidence>
<dbReference type="InterPro" id="IPR036599">
    <property type="entry name" value="DNA_ligase_N_sf"/>
</dbReference>
<dbReference type="InterPro" id="IPR036291">
    <property type="entry name" value="NAD(P)-bd_dom_sf"/>
</dbReference>
<keyword evidence="3" id="KW-0067">ATP-binding</keyword>
<feature type="region of interest" description="Disordered" evidence="4">
    <location>
        <begin position="509"/>
        <end position="655"/>
    </location>
</feature>
<reference evidence="6" key="1">
    <citation type="submission" date="2023-02" db="EMBL/GenBank/DDBJ databases">
        <authorList>
            <person name="Palmer J.M."/>
        </authorList>
    </citation>
    <scope>NUCLEOTIDE SEQUENCE</scope>
    <source>
        <strain evidence="6">FW57</strain>
    </source>
</reference>
<feature type="domain" description="ATP-dependent DNA ligase family profile" evidence="5">
    <location>
        <begin position="335"/>
        <end position="475"/>
    </location>
</feature>
<feature type="compositionally biased region" description="Polar residues" evidence="4">
    <location>
        <begin position="580"/>
        <end position="598"/>
    </location>
</feature>
<dbReference type="GO" id="GO:0032807">
    <property type="term" value="C:DNA ligase IV complex"/>
    <property type="evidence" value="ECO:0007669"/>
    <property type="project" value="TreeGrafter"/>
</dbReference>
<dbReference type="Pfam" id="PF01068">
    <property type="entry name" value="DNA_ligase_A_M"/>
    <property type="match status" value="1"/>
</dbReference>
<name>A0AAD4EX57_9PEZI</name>
<dbReference type="CDD" id="cd08039">
    <property type="entry name" value="Adenylation_DNA_ligase_Fungal"/>
    <property type="match status" value="1"/>
</dbReference>
<keyword evidence="2" id="KW-0547">Nucleotide-binding</keyword>
<dbReference type="AlphaFoldDB" id="A0AAD4EX57"/>
<dbReference type="PROSITE" id="PS50160">
    <property type="entry name" value="DNA_LIGASE_A3"/>
    <property type="match status" value="1"/>
</dbReference>
<evidence type="ECO:0000313" key="7">
    <source>
        <dbReference type="Proteomes" id="UP001197093"/>
    </source>
</evidence>
<protein>
    <recommendedName>
        <fullName evidence="5">ATP-dependent DNA ligase family profile domain-containing protein</fullName>
    </recommendedName>
</protein>
<feature type="compositionally biased region" description="Basic and acidic residues" evidence="4">
    <location>
        <begin position="620"/>
        <end position="632"/>
    </location>
</feature>
<feature type="compositionally biased region" description="Polar residues" evidence="4">
    <location>
        <begin position="535"/>
        <end position="544"/>
    </location>
</feature>
<dbReference type="GO" id="GO:0006303">
    <property type="term" value="P:double-strand break repair via nonhomologous end joining"/>
    <property type="evidence" value="ECO:0007669"/>
    <property type="project" value="TreeGrafter"/>
</dbReference>
<dbReference type="SUPFAM" id="SSF56091">
    <property type="entry name" value="DNA ligase/mRNA capping enzyme, catalytic domain"/>
    <property type="match status" value="1"/>
</dbReference>